<dbReference type="InterPro" id="IPR002885">
    <property type="entry name" value="PPR_rpt"/>
</dbReference>
<keyword evidence="4" id="KW-0677">Repeat</keyword>
<feature type="compositionally biased region" description="Low complexity" evidence="11">
    <location>
        <begin position="958"/>
        <end position="967"/>
    </location>
</feature>
<protein>
    <submittedName>
        <fullName evidence="15">Pentatricopeptide repeat-containing protein</fullName>
    </submittedName>
</protein>
<gene>
    <name evidence="15" type="primary">PCMP-H28</name>
    <name evidence="15" type="ORF">CR513_20657</name>
</gene>
<dbReference type="PROSITE" id="PS51375">
    <property type="entry name" value="PPR"/>
    <property type="match status" value="3"/>
</dbReference>
<keyword evidence="6" id="KW-0863">Zinc-finger</keyword>
<keyword evidence="8" id="KW-0234">DNA repair</keyword>
<reference evidence="15" key="1">
    <citation type="submission" date="2018-05" db="EMBL/GenBank/DDBJ databases">
        <title>Draft genome of Mucuna pruriens seed.</title>
        <authorList>
            <person name="Nnadi N.E."/>
            <person name="Vos R."/>
            <person name="Hasami M.H."/>
            <person name="Devisetty U.K."/>
            <person name="Aguiy J.C."/>
        </authorList>
    </citation>
    <scope>NUCLEOTIDE SEQUENCE [LARGE SCALE GENOMIC DNA]</scope>
    <source>
        <strain evidence="15">JCA_2017</strain>
    </source>
</reference>
<evidence type="ECO:0000256" key="8">
    <source>
        <dbReference type="ARBA" id="ARBA00023204"/>
    </source>
</evidence>
<feature type="compositionally biased region" description="Basic residues" evidence="11">
    <location>
        <begin position="977"/>
        <end position="987"/>
    </location>
</feature>
<keyword evidence="16" id="KW-1185">Reference proteome</keyword>
<dbReference type="GO" id="GO:0000724">
    <property type="term" value="P:double-strand break repair via homologous recombination"/>
    <property type="evidence" value="ECO:0007669"/>
    <property type="project" value="TreeGrafter"/>
</dbReference>
<feature type="domain" description="BRCT" evidence="13">
    <location>
        <begin position="1397"/>
        <end position="1458"/>
    </location>
</feature>
<dbReference type="CDD" id="cd17734">
    <property type="entry name" value="BRCT_Bard1_rpt1"/>
    <property type="match status" value="1"/>
</dbReference>
<feature type="domain" description="BRCT" evidence="13">
    <location>
        <begin position="1479"/>
        <end position="1585"/>
    </location>
</feature>
<dbReference type="GO" id="GO:0005634">
    <property type="term" value="C:nucleus"/>
    <property type="evidence" value="ECO:0007669"/>
    <property type="project" value="UniProtKB-SubCell"/>
</dbReference>
<dbReference type="OrthoDB" id="2384350at2759"/>
<keyword evidence="5" id="KW-0227">DNA damage</keyword>
<feature type="non-terminal residue" evidence="15">
    <location>
        <position position="1"/>
    </location>
</feature>
<keyword evidence="9" id="KW-0539">Nucleus</keyword>
<keyword evidence="12" id="KW-0732">Signal</keyword>
<dbReference type="GO" id="GO:0045944">
    <property type="term" value="P:positive regulation of transcription by RNA polymerase II"/>
    <property type="evidence" value="ECO:0007669"/>
    <property type="project" value="TreeGrafter"/>
</dbReference>
<evidence type="ECO:0000256" key="1">
    <source>
        <dbReference type="ARBA" id="ARBA00004123"/>
    </source>
</evidence>
<dbReference type="SMART" id="SM00292">
    <property type="entry name" value="BRCT"/>
    <property type="match status" value="2"/>
</dbReference>
<feature type="compositionally biased region" description="Basic and acidic residues" evidence="11">
    <location>
        <begin position="1345"/>
        <end position="1358"/>
    </location>
</feature>
<dbReference type="Gene3D" id="1.25.40.10">
    <property type="entry name" value="Tetratricopeptide repeat domain"/>
    <property type="match status" value="3"/>
</dbReference>
<dbReference type="InterPro" id="IPR031099">
    <property type="entry name" value="BRCA1-associated"/>
</dbReference>
<comment type="caution">
    <text evidence="15">The sequence shown here is derived from an EMBL/GenBank/DDBJ whole genome shotgun (WGS) entry which is preliminary data.</text>
</comment>
<feature type="repeat" description="PPR" evidence="10">
    <location>
        <begin position="204"/>
        <end position="238"/>
    </location>
</feature>
<dbReference type="GO" id="GO:0008270">
    <property type="term" value="F:zinc ion binding"/>
    <property type="evidence" value="ECO:0007669"/>
    <property type="project" value="UniProtKB-KW"/>
</dbReference>
<dbReference type="Gene3D" id="3.40.50.10190">
    <property type="entry name" value="BRCT domain"/>
    <property type="match status" value="2"/>
</dbReference>
<feature type="region of interest" description="Disordered" evidence="11">
    <location>
        <begin position="1343"/>
        <end position="1363"/>
    </location>
</feature>
<dbReference type="InterPro" id="IPR046849">
    <property type="entry name" value="E2_motif"/>
</dbReference>
<evidence type="ECO:0000256" key="9">
    <source>
        <dbReference type="ARBA" id="ARBA00023242"/>
    </source>
</evidence>
<feature type="region of interest" description="Disordered" evidence="11">
    <location>
        <begin position="833"/>
        <end position="874"/>
    </location>
</feature>
<feature type="chain" id="PRO_5017009507" evidence="12">
    <location>
        <begin position="21"/>
        <end position="1595"/>
    </location>
</feature>
<feature type="domain" description="PHD-type" evidence="14">
    <location>
        <begin position="1212"/>
        <end position="1326"/>
    </location>
</feature>
<dbReference type="FunFam" id="3.40.50.10190:FF:000006">
    <property type="entry name" value="Breast cancer type 1 susceptibility protein homolog"/>
    <property type="match status" value="1"/>
</dbReference>
<comment type="similarity">
    <text evidence="2">Belongs to the PPR family. PCMP-H subfamily.</text>
</comment>
<feature type="signal peptide" evidence="12">
    <location>
        <begin position="1"/>
        <end position="20"/>
    </location>
</feature>
<dbReference type="PROSITE" id="PS50172">
    <property type="entry name" value="BRCT"/>
    <property type="match status" value="2"/>
</dbReference>
<feature type="repeat" description="PPR" evidence="10">
    <location>
        <begin position="103"/>
        <end position="137"/>
    </location>
</feature>
<evidence type="ECO:0000313" key="15">
    <source>
        <dbReference type="EMBL" id="RDX96657.1"/>
    </source>
</evidence>
<comment type="subcellular location">
    <subcellularLocation>
        <location evidence="1">Nucleus</location>
    </subcellularLocation>
</comment>
<dbReference type="PROSITE" id="PS51805">
    <property type="entry name" value="EPHD"/>
    <property type="match status" value="1"/>
</dbReference>
<dbReference type="PANTHER" id="PTHR13763">
    <property type="entry name" value="BREAST CANCER TYPE 1 SUSCEPTIBILITY PROTEIN BRCA1"/>
    <property type="match status" value="1"/>
</dbReference>
<dbReference type="Pfam" id="PF20430">
    <property type="entry name" value="Eplus_motif"/>
    <property type="match status" value="1"/>
</dbReference>
<evidence type="ECO:0000256" key="7">
    <source>
        <dbReference type="ARBA" id="ARBA00022833"/>
    </source>
</evidence>
<keyword evidence="3" id="KW-0479">Metal-binding</keyword>
<organism evidence="15 16">
    <name type="scientific">Mucuna pruriens</name>
    <name type="common">Velvet bean</name>
    <name type="synonym">Dolichos pruriens</name>
    <dbReference type="NCBI Taxonomy" id="157652"/>
    <lineage>
        <taxon>Eukaryota</taxon>
        <taxon>Viridiplantae</taxon>
        <taxon>Streptophyta</taxon>
        <taxon>Embryophyta</taxon>
        <taxon>Tracheophyta</taxon>
        <taxon>Spermatophyta</taxon>
        <taxon>Magnoliopsida</taxon>
        <taxon>eudicotyledons</taxon>
        <taxon>Gunneridae</taxon>
        <taxon>Pentapetalae</taxon>
        <taxon>rosids</taxon>
        <taxon>fabids</taxon>
        <taxon>Fabales</taxon>
        <taxon>Fabaceae</taxon>
        <taxon>Papilionoideae</taxon>
        <taxon>50 kb inversion clade</taxon>
        <taxon>NPAAA clade</taxon>
        <taxon>indigoferoid/millettioid clade</taxon>
        <taxon>Phaseoleae</taxon>
        <taxon>Mucuna</taxon>
    </lineage>
</organism>
<evidence type="ECO:0000256" key="6">
    <source>
        <dbReference type="ARBA" id="ARBA00022771"/>
    </source>
</evidence>
<dbReference type="GO" id="GO:0004842">
    <property type="term" value="F:ubiquitin-protein transferase activity"/>
    <property type="evidence" value="ECO:0007669"/>
    <property type="project" value="TreeGrafter"/>
</dbReference>
<feature type="region of interest" description="Disordered" evidence="11">
    <location>
        <begin position="1087"/>
        <end position="1134"/>
    </location>
</feature>
<dbReference type="InterPro" id="IPR013083">
    <property type="entry name" value="Znf_RING/FYVE/PHD"/>
</dbReference>
<feature type="repeat" description="PPR" evidence="10">
    <location>
        <begin position="305"/>
        <end position="339"/>
    </location>
</feature>
<dbReference type="Pfam" id="PF20431">
    <property type="entry name" value="E_motif"/>
    <property type="match status" value="1"/>
</dbReference>
<keyword evidence="7" id="KW-0862">Zinc</keyword>
<evidence type="ECO:0000256" key="5">
    <source>
        <dbReference type="ARBA" id="ARBA00022763"/>
    </source>
</evidence>
<evidence type="ECO:0000256" key="3">
    <source>
        <dbReference type="ARBA" id="ARBA00022723"/>
    </source>
</evidence>
<evidence type="ECO:0000256" key="2">
    <source>
        <dbReference type="ARBA" id="ARBA00006643"/>
    </source>
</evidence>
<evidence type="ECO:0000256" key="10">
    <source>
        <dbReference type="PROSITE-ProRule" id="PRU00708"/>
    </source>
</evidence>
<feature type="compositionally biased region" description="Polar residues" evidence="11">
    <location>
        <begin position="1104"/>
        <end position="1133"/>
    </location>
</feature>
<dbReference type="Pfam" id="PF13041">
    <property type="entry name" value="PPR_2"/>
    <property type="match status" value="2"/>
</dbReference>
<feature type="compositionally biased region" description="Basic and acidic residues" evidence="11">
    <location>
        <begin position="833"/>
        <end position="842"/>
    </location>
</feature>
<feature type="compositionally biased region" description="Basic and acidic residues" evidence="11">
    <location>
        <begin position="940"/>
        <end position="952"/>
    </location>
</feature>
<dbReference type="InterPro" id="IPR034732">
    <property type="entry name" value="EPHD"/>
</dbReference>
<dbReference type="InterPro" id="IPR001357">
    <property type="entry name" value="BRCT_dom"/>
</dbReference>
<dbReference type="FunFam" id="1.25.40.10:FF:000427">
    <property type="entry name" value="Pentatricopeptide repeat-containing protein chloroplastic"/>
    <property type="match status" value="1"/>
</dbReference>
<dbReference type="Pfam" id="PF00533">
    <property type="entry name" value="BRCT"/>
    <property type="match status" value="1"/>
</dbReference>
<dbReference type="EMBL" id="QJKJ01003837">
    <property type="protein sequence ID" value="RDX96657.1"/>
    <property type="molecule type" value="Genomic_DNA"/>
</dbReference>
<dbReference type="FunFam" id="3.40.50.10190:FF:000064">
    <property type="entry name" value="Protein BREAST CANCER SUSCEPTIBILITY 1 like"/>
    <property type="match status" value="1"/>
</dbReference>
<name>A0A371H1H8_MUCPR</name>
<sequence length="1595" mass="179052">MKLSFTFIPIFASFLHCCSDTSMFHVTSFLSNTGENVLTKCIALLQFCGSSKQKLRQIHAFSLRHGVPLNNPDMGKHLIFTIVSLSAPMSYAHNVFTLIHNPNVFTWNTMIRGYAESDNPRPALRFYRQMMLSCVEPDTHTYPFLLKAISKLLNLRDGEAIHSVTIRNGFESLLFVQNSLLHIYAACGDTESAYKVFELMRERDLVAWNSVINGFALNGRPNEALTLFREMGMEGVEPDGFTVVSLLSACAELGALQLGRRVHVYLLKVGLRENSHVTNSLLDFYAKCGGIREAQLVFGEMSDRNAVSWTSLIVGLAVNGFGEEALELFKEMEGLGLVPSEITFVGVLYACSHCGMLDEGFDYFRRMKEEYGIMPRIEHYGCMVDLLSRAGLVKRAYEYIQNMPLQPNAVIWRTLLGACTIHGHLGLGEIARSHLLRLEPKHSGDYVLLSNLYASERRWSDVQVIRRSMLKDGVKKTPGYSLVELGNRVYEFTMGDRSHPQSQDVYALLEKITELLKLEGYVPRTANVLADIEEEDKEQALSYHSEKVAVAFMLLNTAPGTPIRVMKNLRVCADCHMAIKLVSKIYGREIVIRDRSRFHHFRGGSCSCRDYCCRLGYRNGGSGENGQRTKMSHLLEFARFCGFPYMQSSFLQRMYIQVHEISLCLSQVRPAPHMDSLVSIYKSMEAASGINLFVTQNVPVTKLSGDYIVDGEKQREGDADSGKTEGGATRKGCVQEKKTLKIKKLKKTVQTSMESSGSDFAKPSFPAKKRVQVPQNLLSETPLKNLKFGDSLGEINKEGTEKVSVMENERPLRSEKHDPVLSPFFWLREEKDGEKLSQHTDEDQIIDDLTPNPPSFSDLKDSDDENPSTVAPLDEVQNKSSVNLFDSEMFEWTQRPCSPELFLSPSKMQVLDTYEDDENQEEFVAASKELDANQPSMDADNIKSENSKEGNRMADVLPRSVSPPQVRSSDDLNGIKKSTKRSRKAREKNRQEQIGELKNSIDGMHVDSNISLEVSPEQALDYKHKSSNLGKASRRGNRVCFNTSTIPMPITACTVLNTSGGLSIGEMKMAKNPYISPCKQENEKHCSQANAGKSQMKRSRKQNIDQTNELAGSGSSVFSLQTDNNGKTSNSKQCKSKFSRKSMSCSKELRTTKKTKLSSDCISKTKSGEAILPNESIHQGCDVRNLNDISKEKHCPLMDETVLRKCESHVKKYQCVFCLSSEESEASGPMVHYLDGKPVTADYEGGSEVTHCHRNCTEWAPNVYFDGDNAINLEAEISRSRRIKCRAALGCYEKSCRRSFHVSCAKWTSQCRWDTQNFVMLCPLHASSMLPCEGSGSQKRSKKCTAREGKNHGPKHDTTSQSRTAHRSYKKIVLCCSALSVQERAVVSEFERVSKVTVMTNWDSSVTHVIASTDENGACRRTLKVLLGILEGKWILNIEWIKSCMKEMNPVDEECYEIKVDIHGIRDGPRLGRLRVLNKQPKLFYGYKFYFMGDFIPSYKGYLQDLVVAAGGIILHRKPVSGDQESTSPNMHPYQTLIIYSLELPDKCKPWKKDTICSQRHRDAEVLASSTGSKVASNTWILNSIAACKLQCLAQ</sequence>
<dbReference type="Pfam" id="PF14432">
    <property type="entry name" value="DYW_deaminase"/>
    <property type="match status" value="1"/>
</dbReference>
<feature type="region of interest" description="Disordered" evidence="11">
    <location>
        <begin position="928"/>
        <end position="993"/>
    </location>
</feature>
<dbReference type="Gene3D" id="3.30.40.10">
    <property type="entry name" value="Zinc/RING finger domain, C3HC4 (zinc finger)"/>
    <property type="match status" value="1"/>
</dbReference>
<evidence type="ECO:0000313" key="16">
    <source>
        <dbReference type="Proteomes" id="UP000257109"/>
    </source>
</evidence>
<evidence type="ECO:0000259" key="14">
    <source>
        <dbReference type="PROSITE" id="PS51805"/>
    </source>
</evidence>
<evidence type="ECO:0000259" key="13">
    <source>
        <dbReference type="PROSITE" id="PS50172"/>
    </source>
</evidence>
<dbReference type="Pfam" id="PF01535">
    <property type="entry name" value="PPR"/>
    <property type="match status" value="3"/>
</dbReference>
<dbReference type="InterPro" id="IPR011990">
    <property type="entry name" value="TPR-like_helical_dom_sf"/>
</dbReference>
<dbReference type="FunFam" id="1.25.40.10:FF:000242">
    <property type="entry name" value="Pentatricopeptide repeat-containing protein"/>
    <property type="match status" value="1"/>
</dbReference>
<dbReference type="InterPro" id="IPR032867">
    <property type="entry name" value="DYW_dom"/>
</dbReference>
<evidence type="ECO:0000256" key="11">
    <source>
        <dbReference type="SAM" id="MobiDB-lite"/>
    </source>
</evidence>
<dbReference type="PANTHER" id="PTHR13763:SF0">
    <property type="entry name" value="BREAST CANCER TYPE 1 SUSCEPTIBILITY PROTEIN"/>
    <property type="match status" value="1"/>
</dbReference>
<accession>A0A371H1H8</accession>
<evidence type="ECO:0000256" key="4">
    <source>
        <dbReference type="ARBA" id="ARBA00022737"/>
    </source>
</evidence>
<dbReference type="Proteomes" id="UP000257109">
    <property type="component" value="Unassembled WGS sequence"/>
</dbReference>
<dbReference type="InterPro" id="IPR046848">
    <property type="entry name" value="E_motif"/>
</dbReference>
<evidence type="ECO:0000256" key="12">
    <source>
        <dbReference type="SAM" id="SignalP"/>
    </source>
</evidence>
<proteinExistence type="inferred from homology"/>
<dbReference type="SUPFAM" id="SSF52113">
    <property type="entry name" value="BRCT domain"/>
    <property type="match status" value="2"/>
</dbReference>
<dbReference type="NCBIfam" id="TIGR00756">
    <property type="entry name" value="PPR"/>
    <property type="match status" value="5"/>
</dbReference>
<dbReference type="InterPro" id="IPR036420">
    <property type="entry name" value="BRCT_dom_sf"/>
</dbReference>